<dbReference type="GO" id="GO:0005840">
    <property type="term" value="C:ribosome"/>
    <property type="evidence" value="ECO:0007669"/>
    <property type="project" value="TreeGrafter"/>
</dbReference>
<reference evidence="2 3" key="1">
    <citation type="submission" date="2018-10" db="EMBL/GenBank/DDBJ databases">
        <title>Robbsia sp. DHC34, isolated from soil.</title>
        <authorList>
            <person name="Gao Z.-H."/>
            <person name="Qiu L.-H."/>
        </authorList>
    </citation>
    <scope>NUCLEOTIDE SEQUENCE [LARGE SCALE GENOMIC DNA]</scope>
    <source>
        <strain evidence="2 3">DHC34</strain>
    </source>
</reference>
<dbReference type="GO" id="GO:0045732">
    <property type="term" value="P:positive regulation of protein catabolic process"/>
    <property type="evidence" value="ECO:0007669"/>
    <property type="project" value="TreeGrafter"/>
</dbReference>
<feature type="region of interest" description="Disordered" evidence="1">
    <location>
        <begin position="103"/>
        <end position="188"/>
    </location>
</feature>
<dbReference type="Pfam" id="PF04386">
    <property type="entry name" value="SspB"/>
    <property type="match status" value="1"/>
</dbReference>
<comment type="caution">
    <text evidence="2">The sequence shown here is derived from an EMBL/GenBank/DDBJ whole genome shotgun (WGS) entry which is preliminary data.</text>
</comment>
<name>A0A494XC81_9BURK</name>
<sequence>MAETPTKPYLLRALYEWCTDNGYTPHLAVRVDDRTRVPREFVRDGEIVLNISFEATSGLKMGNEWIDFNARFSGKSHHIEVQVSNVLAIYARENGQGMAFPVEERQPDDVVPEDDALGDGAGDGVEELEQLDSESPVGAQPASQAGAPSLVVSGEAAQEGGVSAESSSDGSPDDSPGKGGRGHLKVVK</sequence>
<dbReference type="OrthoDB" id="9797358at2"/>
<proteinExistence type="predicted"/>
<accession>A0A494XC81</accession>
<feature type="compositionally biased region" description="Low complexity" evidence="1">
    <location>
        <begin position="160"/>
        <end position="174"/>
    </location>
</feature>
<dbReference type="AlphaFoldDB" id="A0A494XC81"/>
<dbReference type="InterPro" id="IPR007481">
    <property type="entry name" value="SspB"/>
</dbReference>
<keyword evidence="2" id="KW-0645">Protease</keyword>
<dbReference type="EMBL" id="RBZU01000016">
    <property type="protein sequence ID" value="RKP45754.1"/>
    <property type="molecule type" value="Genomic_DNA"/>
</dbReference>
<dbReference type="PANTHER" id="PTHR37486">
    <property type="entry name" value="STRINGENT STARVATION PROTEIN B"/>
    <property type="match status" value="1"/>
</dbReference>
<protein>
    <submittedName>
        <fullName evidence="2">ClpXP protease specificity-enhancing factor</fullName>
    </submittedName>
</protein>
<dbReference type="InterPro" id="IPR036760">
    <property type="entry name" value="SspB-like_sf"/>
</dbReference>
<evidence type="ECO:0000256" key="1">
    <source>
        <dbReference type="SAM" id="MobiDB-lite"/>
    </source>
</evidence>
<dbReference type="SUPFAM" id="SSF101738">
    <property type="entry name" value="SspB-like"/>
    <property type="match status" value="1"/>
</dbReference>
<keyword evidence="3" id="KW-1185">Reference proteome</keyword>
<dbReference type="Gene3D" id="2.30.30.220">
    <property type="entry name" value="SspB-like"/>
    <property type="match status" value="1"/>
</dbReference>
<keyword evidence="2" id="KW-0378">Hydrolase</keyword>
<evidence type="ECO:0000313" key="3">
    <source>
        <dbReference type="Proteomes" id="UP000270342"/>
    </source>
</evidence>
<dbReference type="GO" id="GO:0005829">
    <property type="term" value="C:cytosol"/>
    <property type="evidence" value="ECO:0007669"/>
    <property type="project" value="TreeGrafter"/>
</dbReference>
<evidence type="ECO:0000313" key="2">
    <source>
        <dbReference type="EMBL" id="RKP45754.1"/>
    </source>
</evidence>
<organism evidence="2 3">
    <name type="scientific">Pararobbsia silviterrae</name>
    <dbReference type="NCBI Taxonomy" id="1792498"/>
    <lineage>
        <taxon>Bacteria</taxon>
        <taxon>Pseudomonadati</taxon>
        <taxon>Pseudomonadota</taxon>
        <taxon>Betaproteobacteria</taxon>
        <taxon>Burkholderiales</taxon>
        <taxon>Burkholderiaceae</taxon>
        <taxon>Pararobbsia</taxon>
    </lineage>
</organism>
<gene>
    <name evidence="2" type="ORF">D7S86_25815</name>
</gene>
<dbReference type="PANTHER" id="PTHR37486:SF1">
    <property type="entry name" value="STRINGENT STARVATION PROTEIN B"/>
    <property type="match status" value="1"/>
</dbReference>
<dbReference type="NCBIfam" id="NF008769">
    <property type="entry name" value="PRK11798.2-5"/>
    <property type="match status" value="1"/>
</dbReference>
<dbReference type="Proteomes" id="UP000270342">
    <property type="component" value="Unassembled WGS sequence"/>
</dbReference>
<dbReference type="GO" id="GO:0008233">
    <property type="term" value="F:peptidase activity"/>
    <property type="evidence" value="ECO:0007669"/>
    <property type="project" value="UniProtKB-KW"/>
</dbReference>
<dbReference type="GO" id="GO:0006508">
    <property type="term" value="P:proteolysis"/>
    <property type="evidence" value="ECO:0007669"/>
    <property type="project" value="UniProtKB-KW"/>
</dbReference>
<dbReference type="RefSeq" id="WP_121090814.1">
    <property type="nucleotide sequence ID" value="NZ_RBZU01000016.1"/>
</dbReference>